<organism evidence="1 2">
    <name type="scientific">Pedobacter quisquiliarum</name>
    <dbReference type="NCBI Taxonomy" id="1834438"/>
    <lineage>
        <taxon>Bacteria</taxon>
        <taxon>Pseudomonadati</taxon>
        <taxon>Bacteroidota</taxon>
        <taxon>Sphingobacteriia</taxon>
        <taxon>Sphingobacteriales</taxon>
        <taxon>Sphingobacteriaceae</taxon>
        <taxon>Pedobacter</taxon>
    </lineage>
</organism>
<reference evidence="1" key="1">
    <citation type="journal article" date="2014" name="Int. J. Syst. Evol. Microbiol.">
        <title>Complete genome sequence of Corynebacterium casei LMG S-19264T (=DSM 44701T), isolated from a smear-ripened cheese.</title>
        <authorList>
            <consortium name="US DOE Joint Genome Institute (JGI-PGF)"/>
            <person name="Walter F."/>
            <person name="Albersmeier A."/>
            <person name="Kalinowski J."/>
            <person name="Ruckert C."/>
        </authorList>
    </citation>
    <scope>NUCLEOTIDE SEQUENCE</scope>
    <source>
        <strain evidence="1">CGMCC 1.15343</strain>
    </source>
</reference>
<proteinExistence type="predicted"/>
<evidence type="ECO:0000313" key="2">
    <source>
        <dbReference type="Proteomes" id="UP000651668"/>
    </source>
</evidence>
<dbReference type="Pfam" id="PF20329">
    <property type="entry name" value="DUF6624"/>
    <property type="match status" value="1"/>
</dbReference>
<keyword evidence="2" id="KW-1185">Reference proteome</keyword>
<dbReference type="RefSeq" id="WP_188626096.1">
    <property type="nucleotide sequence ID" value="NZ_BMIL01000004.1"/>
</dbReference>
<protein>
    <submittedName>
        <fullName evidence="1">Uncharacterized protein</fullName>
    </submittedName>
</protein>
<accession>A0A916XC62</accession>
<comment type="caution">
    <text evidence="1">The sequence shown here is derived from an EMBL/GenBank/DDBJ whole genome shotgun (WGS) entry which is preliminary data.</text>
</comment>
<evidence type="ECO:0000313" key="1">
    <source>
        <dbReference type="EMBL" id="GGC61053.1"/>
    </source>
</evidence>
<reference evidence="1" key="2">
    <citation type="submission" date="2020-09" db="EMBL/GenBank/DDBJ databases">
        <authorList>
            <person name="Sun Q."/>
            <person name="Zhou Y."/>
        </authorList>
    </citation>
    <scope>NUCLEOTIDE SEQUENCE</scope>
    <source>
        <strain evidence="1">CGMCC 1.15343</strain>
    </source>
</reference>
<name>A0A916XC62_9SPHI</name>
<gene>
    <name evidence="1" type="ORF">GCM10011387_13340</name>
</gene>
<dbReference type="Proteomes" id="UP000651668">
    <property type="component" value="Unassembled WGS sequence"/>
</dbReference>
<dbReference type="AlphaFoldDB" id="A0A916XC62"/>
<sequence>MNYIKLTYIFILLVCVGFKGNAQVISFEIDSAKFNKPAKTLLDSLYKIDQLTRYNYLEATKKKTGAARADSLLAIMRKQDLENLTAAKAIIAKHGWLGPQDVGMNASQGLFLIIQHADLKTQEAYLPIIHEAEKQGKLLSSNLALLEDRVRMRKGLKQLYGSQGFSDKETGKKYFYPIEAPDGVDDRRKSMGLIPMQEYAKAMNIAWDLEAYKRMLPEIERVAARQQR</sequence>
<dbReference type="InterPro" id="IPR046732">
    <property type="entry name" value="DUF6624"/>
</dbReference>
<dbReference type="EMBL" id="BMIL01000004">
    <property type="protein sequence ID" value="GGC61053.1"/>
    <property type="molecule type" value="Genomic_DNA"/>
</dbReference>